<dbReference type="HOGENOM" id="CLU_1323053_0_0_1"/>
<protein>
    <recommendedName>
        <fullName evidence="3">PH domain-containing protein</fullName>
    </recommendedName>
</protein>
<dbReference type="RefSeq" id="XP_005790928.1">
    <property type="nucleotide sequence ID" value="XM_005790871.1"/>
</dbReference>
<evidence type="ECO:0000313" key="1">
    <source>
        <dbReference type="EnsemblProtists" id="EOD38499"/>
    </source>
</evidence>
<sequence>MQAIAPFCPCLGAGDDNAGMELKPMKAANSDDEAAAAGSSSNLPTSGLLGMALRPGCDMKLLTAKGPVPVRLALSRDSAMLTYQSLGGATESGVISLAIVREVKPVVAGGILRSQTPVPLQWSVVADDETLRLEAPTETVKDQWMRTVAELSKRQADAKVERKMGYTRKKLHDLDERKKEAERRKAAVLATCGSSGMKHTAAAMMNRR</sequence>
<reference evidence="2" key="1">
    <citation type="journal article" date="2013" name="Nature">
        <title>Pan genome of the phytoplankton Emiliania underpins its global distribution.</title>
        <authorList>
            <person name="Read B.A."/>
            <person name="Kegel J."/>
            <person name="Klute M.J."/>
            <person name="Kuo A."/>
            <person name="Lefebvre S.C."/>
            <person name="Maumus F."/>
            <person name="Mayer C."/>
            <person name="Miller J."/>
            <person name="Monier A."/>
            <person name="Salamov A."/>
            <person name="Young J."/>
            <person name="Aguilar M."/>
            <person name="Claverie J.M."/>
            <person name="Frickenhaus S."/>
            <person name="Gonzalez K."/>
            <person name="Herman E.K."/>
            <person name="Lin Y.C."/>
            <person name="Napier J."/>
            <person name="Ogata H."/>
            <person name="Sarno A.F."/>
            <person name="Shmutz J."/>
            <person name="Schroeder D."/>
            <person name="de Vargas C."/>
            <person name="Verret F."/>
            <person name="von Dassow P."/>
            <person name="Valentin K."/>
            <person name="Van de Peer Y."/>
            <person name="Wheeler G."/>
            <person name="Dacks J.B."/>
            <person name="Delwiche C.F."/>
            <person name="Dyhrman S.T."/>
            <person name="Glockner G."/>
            <person name="John U."/>
            <person name="Richards T."/>
            <person name="Worden A.Z."/>
            <person name="Zhang X."/>
            <person name="Grigoriev I.V."/>
            <person name="Allen A.E."/>
            <person name="Bidle K."/>
            <person name="Borodovsky M."/>
            <person name="Bowler C."/>
            <person name="Brownlee C."/>
            <person name="Cock J.M."/>
            <person name="Elias M."/>
            <person name="Gladyshev V.N."/>
            <person name="Groth M."/>
            <person name="Guda C."/>
            <person name="Hadaegh A."/>
            <person name="Iglesias-Rodriguez M.D."/>
            <person name="Jenkins J."/>
            <person name="Jones B.M."/>
            <person name="Lawson T."/>
            <person name="Leese F."/>
            <person name="Lindquist E."/>
            <person name="Lobanov A."/>
            <person name="Lomsadze A."/>
            <person name="Malik S.B."/>
            <person name="Marsh M.E."/>
            <person name="Mackinder L."/>
            <person name="Mock T."/>
            <person name="Mueller-Roeber B."/>
            <person name="Pagarete A."/>
            <person name="Parker M."/>
            <person name="Probert I."/>
            <person name="Quesneville H."/>
            <person name="Raines C."/>
            <person name="Rensing S.A."/>
            <person name="Riano-Pachon D.M."/>
            <person name="Richier S."/>
            <person name="Rokitta S."/>
            <person name="Shiraiwa Y."/>
            <person name="Soanes D.M."/>
            <person name="van der Giezen M."/>
            <person name="Wahlund T.M."/>
            <person name="Williams B."/>
            <person name="Wilson W."/>
            <person name="Wolfe G."/>
            <person name="Wurch L.L."/>
        </authorList>
    </citation>
    <scope>NUCLEOTIDE SEQUENCE</scope>
</reference>
<dbReference type="KEGG" id="ehx:EMIHUDRAFT_454675"/>
<proteinExistence type="predicted"/>
<accession>A0A0D3KRW4</accession>
<keyword evidence="2" id="KW-1185">Reference proteome</keyword>
<dbReference type="PaxDb" id="2903-EOD38499"/>
<name>A0A0D3KRW4_EMIH1</name>
<organism evidence="1 2">
    <name type="scientific">Emiliania huxleyi (strain CCMP1516)</name>
    <dbReference type="NCBI Taxonomy" id="280463"/>
    <lineage>
        <taxon>Eukaryota</taxon>
        <taxon>Haptista</taxon>
        <taxon>Haptophyta</taxon>
        <taxon>Prymnesiophyceae</taxon>
        <taxon>Isochrysidales</taxon>
        <taxon>Noelaerhabdaceae</taxon>
        <taxon>Emiliania</taxon>
    </lineage>
</organism>
<evidence type="ECO:0000313" key="2">
    <source>
        <dbReference type="Proteomes" id="UP000013827"/>
    </source>
</evidence>
<dbReference type="GeneID" id="17283769"/>
<dbReference type="Proteomes" id="UP000013827">
    <property type="component" value="Unassembled WGS sequence"/>
</dbReference>
<reference evidence="1" key="2">
    <citation type="submission" date="2024-10" db="UniProtKB">
        <authorList>
            <consortium name="EnsemblProtists"/>
        </authorList>
    </citation>
    <scope>IDENTIFICATION</scope>
</reference>
<dbReference type="EnsemblProtists" id="EOD38499">
    <property type="protein sequence ID" value="EOD38499"/>
    <property type="gene ID" value="EMIHUDRAFT_454675"/>
</dbReference>
<evidence type="ECO:0008006" key="3">
    <source>
        <dbReference type="Google" id="ProtNLM"/>
    </source>
</evidence>
<dbReference type="AlphaFoldDB" id="A0A0D3KRW4"/>